<proteinExistence type="predicted"/>
<reference evidence="3 4" key="1">
    <citation type="submission" date="2018-04" db="EMBL/GenBank/DDBJ databases">
        <title>Bacteria isolated from cave deposits of Manipur.</title>
        <authorList>
            <person name="Sahoo D."/>
            <person name="Sarangthem I."/>
            <person name="Nandeibam J."/>
        </authorList>
    </citation>
    <scope>NUCLEOTIDE SEQUENCE [LARGE SCALE GENOMIC DNA]</scope>
    <source>
        <strain evidence="4">mrc11</strain>
    </source>
</reference>
<evidence type="ECO:0000313" key="3">
    <source>
        <dbReference type="EMBL" id="RAM35878.1"/>
    </source>
</evidence>
<protein>
    <submittedName>
        <fullName evidence="3">Uncharacterized protein</fullName>
    </submittedName>
</protein>
<dbReference type="OrthoDB" id="4950155at2"/>
<dbReference type="Proteomes" id="UP000249166">
    <property type="component" value="Unassembled WGS sequence"/>
</dbReference>
<evidence type="ECO:0000313" key="4">
    <source>
        <dbReference type="Proteomes" id="UP000249166"/>
    </source>
</evidence>
<feature type="compositionally biased region" description="Gly residues" evidence="1">
    <location>
        <begin position="143"/>
        <end position="154"/>
    </location>
</feature>
<feature type="region of interest" description="Disordered" evidence="1">
    <location>
        <begin position="63"/>
        <end position="202"/>
    </location>
</feature>
<comment type="caution">
    <text evidence="3">The sequence shown here is derived from an EMBL/GenBank/DDBJ whole genome shotgun (WGS) entry which is preliminary data.</text>
</comment>
<feature type="chain" id="PRO_5016459823" evidence="2">
    <location>
        <begin position="24"/>
        <end position="202"/>
    </location>
</feature>
<evidence type="ECO:0000256" key="2">
    <source>
        <dbReference type="SAM" id="SignalP"/>
    </source>
</evidence>
<dbReference type="RefSeq" id="WP_111905059.1">
    <property type="nucleotide sequence ID" value="NZ_QLNP01000098.1"/>
</dbReference>
<sequence length="202" mass="19214">MKTRAALVLSVAGILVTGSAALAVNTQVLSTAPSGTGNANSVLLPSKSSSTAAPTAAVVAKATPNVTSVVDGGSTVPAPAKTKGAPESGDSKGGRRTAPSPSPSPSSESEPEPEPEPGDDRDHEDGTVTGMPDAGPAASQPGGTIGSPSGGAGAAGDPAVVAGQTGDDKGGLRTAPEPGDDKSGQRKDSGSGEDSGGHGLDD</sequence>
<evidence type="ECO:0000256" key="1">
    <source>
        <dbReference type="SAM" id="MobiDB-lite"/>
    </source>
</evidence>
<organism evidence="3 4">
    <name type="scientific">Arthrobacter globiformis</name>
    <dbReference type="NCBI Taxonomy" id="1665"/>
    <lineage>
        <taxon>Bacteria</taxon>
        <taxon>Bacillati</taxon>
        <taxon>Actinomycetota</taxon>
        <taxon>Actinomycetes</taxon>
        <taxon>Micrococcales</taxon>
        <taxon>Micrococcaceae</taxon>
        <taxon>Arthrobacter</taxon>
    </lineage>
</organism>
<keyword evidence="2" id="KW-0732">Signal</keyword>
<gene>
    <name evidence="3" type="ORF">DBZ45_17075</name>
</gene>
<accession>A0A328HBH6</accession>
<dbReference type="AlphaFoldDB" id="A0A328HBH6"/>
<dbReference type="EMBL" id="QLNP01000098">
    <property type="protein sequence ID" value="RAM35878.1"/>
    <property type="molecule type" value="Genomic_DNA"/>
</dbReference>
<feature type="signal peptide" evidence="2">
    <location>
        <begin position="1"/>
        <end position="23"/>
    </location>
</feature>
<name>A0A328HBH6_ARTGO</name>
<feature type="compositionally biased region" description="Basic and acidic residues" evidence="1">
    <location>
        <begin position="179"/>
        <end position="202"/>
    </location>
</feature>